<organism evidence="2 3">
    <name type="scientific">Clunio marinus</name>
    <dbReference type="NCBI Taxonomy" id="568069"/>
    <lineage>
        <taxon>Eukaryota</taxon>
        <taxon>Metazoa</taxon>
        <taxon>Ecdysozoa</taxon>
        <taxon>Arthropoda</taxon>
        <taxon>Hexapoda</taxon>
        <taxon>Insecta</taxon>
        <taxon>Pterygota</taxon>
        <taxon>Neoptera</taxon>
        <taxon>Endopterygota</taxon>
        <taxon>Diptera</taxon>
        <taxon>Nematocera</taxon>
        <taxon>Chironomoidea</taxon>
        <taxon>Chironomidae</taxon>
        <taxon>Clunio</taxon>
    </lineage>
</organism>
<evidence type="ECO:0000313" key="3">
    <source>
        <dbReference type="Proteomes" id="UP000183832"/>
    </source>
</evidence>
<accession>A0A1J1IV62</accession>
<reference evidence="2 3" key="1">
    <citation type="submission" date="2015-04" db="EMBL/GenBank/DDBJ databases">
        <authorList>
            <person name="Syromyatnikov M.Y."/>
            <person name="Popov V.N."/>
        </authorList>
    </citation>
    <scope>NUCLEOTIDE SEQUENCE [LARGE SCALE GENOMIC DNA]</scope>
</reference>
<gene>
    <name evidence="2" type="ORF">CLUMA_CG017214</name>
</gene>
<proteinExistence type="predicted"/>
<keyword evidence="1" id="KW-1133">Transmembrane helix</keyword>
<evidence type="ECO:0000313" key="2">
    <source>
        <dbReference type="EMBL" id="CRL04101.1"/>
    </source>
</evidence>
<dbReference type="EMBL" id="CVRI01000061">
    <property type="protein sequence ID" value="CRL04101.1"/>
    <property type="molecule type" value="Genomic_DNA"/>
</dbReference>
<dbReference type="Proteomes" id="UP000183832">
    <property type="component" value="Unassembled WGS sequence"/>
</dbReference>
<sequence>MNEVSVCSHEVRSLYFSILITSSSSSFSLTIIHLKPFSPAIEQLKVRPSKSSWNLKNFIVLLLKEKFPVIQTEQR</sequence>
<keyword evidence="3" id="KW-1185">Reference proteome</keyword>
<keyword evidence="1" id="KW-0472">Membrane</keyword>
<evidence type="ECO:0000256" key="1">
    <source>
        <dbReference type="SAM" id="Phobius"/>
    </source>
</evidence>
<keyword evidence="1" id="KW-0812">Transmembrane</keyword>
<feature type="transmembrane region" description="Helical" evidence="1">
    <location>
        <begin position="14"/>
        <end position="34"/>
    </location>
</feature>
<dbReference type="AlphaFoldDB" id="A0A1J1IV62"/>
<protein>
    <submittedName>
        <fullName evidence="2">CLUMA_CG017214, isoform A</fullName>
    </submittedName>
</protein>
<name>A0A1J1IV62_9DIPT</name>